<evidence type="ECO:0008006" key="3">
    <source>
        <dbReference type="Google" id="ProtNLM"/>
    </source>
</evidence>
<dbReference type="InterPro" id="IPR023393">
    <property type="entry name" value="START-like_dom_sf"/>
</dbReference>
<evidence type="ECO:0000313" key="1">
    <source>
        <dbReference type="EMBL" id="QHN34123.1"/>
    </source>
</evidence>
<reference evidence="1" key="1">
    <citation type="journal article" date="2021" name="Nat. Microbiol.">
        <title>Cocultivation of an ultrasmall environmental parasitic bacterium with lytic ability against bacteria associated with wastewater foams.</title>
        <authorList>
            <person name="Batinovic S."/>
            <person name="Rose J.J.A."/>
            <person name="Ratcliffe J."/>
            <person name="Seviour R.J."/>
            <person name="Petrovski S."/>
        </authorList>
    </citation>
    <scope>NUCLEOTIDE SEQUENCE</scope>
    <source>
        <strain evidence="1">CON9</strain>
    </source>
</reference>
<dbReference type="Gene3D" id="3.30.530.20">
    <property type="match status" value="1"/>
</dbReference>
<name>A0ABX6IFP1_9ACTN</name>
<sequence length="152" mass="17054">MAIVSITTELPLPAQTACRLAAEPEVMMFVLAPILAFSRENIPPPGTAVEPGFSARGRVTWFGVIPSWTHEITLVSRDEHEIYTRERGGPVRIWNHRLTFDPITATSCRYTDDIEIENGISGFATRVFIRLMFAHRHRRWRSVAAIATAAHG</sequence>
<organism evidence="1 2">
    <name type="scientific">Gordonia pseudamarae</name>
    <dbReference type="NCBI Taxonomy" id="2831662"/>
    <lineage>
        <taxon>Bacteria</taxon>
        <taxon>Bacillati</taxon>
        <taxon>Actinomycetota</taxon>
        <taxon>Actinomycetes</taxon>
        <taxon>Mycobacteriales</taxon>
        <taxon>Gordoniaceae</taxon>
        <taxon>Gordonia</taxon>
    </lineage>
</organism>
<proteinExistence type="predicted"/>
<keyword evidence="2" id="KW-1185">Reference proteome</keyword>
<gene>
    <name evidence="1" type="ORF">GII31_03615</name>
</gene>
<evidence type="ECO:0000313" key="2">
    <source>
        <dbReference type="Proteomes" id="UP001059836"/>
    </source>
</evidence>
<dbReference type="SUPFAM" id="SSF55961">
    <property type="entry name" value="Bet v1-like"/>
    <property type="match status" value="1"/>
</dbReference>
<accession>A0ABX6IFP1</accession>
<dbReference type="Proteomes" id="UP001059836">
    <property type="component" value="Chromosome"/>
</dbReference>
<dbReference type="EMBL" id="CP045809">
    <property type="protein sequence ID" value="QHN34123.1"/>
    <property type="molecule type" value="Genomic_DNA"/>
</dbReference>
<protein>
    <recommendedName>
        <fullName evidence="3">SRPBCC family protein</fullName>
    </recommendedName>
</protein>
<dbReference type="RefSeq" id="WP_213246892.1">
    <property type="nucleotide sequence ID" value="NZ_CP045806.1"/>
</dbReference>